<proteinExistence type="predicted"/>
<reference evidence="1" key="2">
    <citation type="submission" date="2015-07" db="EMBL/GenBank/DDBJ databases">
        <title>Plasmids, circular viruses and viroids from rat gut.</title>
        <authorList>
            <person name="Jorgensen T.J."/>
            <person name="Hansen M.A."/>
            <person name="Xu Z."/>
            <person name="Tabak M.A."/>
            <person name="Sorensen S.J."/>
            <person name="Hansen L.H."/>
        </authorList>
    </citation>
    <scope>NUCLEOTIDE SEQUENCE</scope>
    <source>
        <strain evidence="1">RGFK0800</strain>
    </source>
</reference>
<accession>A0A0H5Q1L8</accession>
<evidence type="ECO:0000313" key="1">
    <source>
        <dbReference type="EMBL" id="CRY95871.1"/>
    </source>
</evidence>
<name>A0A0H5Q1L8_9ZZZZ</name>
<reference evidence="1" key="1">
    <citation type="submission" date="2015-06" db="EMBL/GenBank/DDBJ databases">
        <authorList>
            <person name="Joergensen T."/>
        </authorList>
    </citation>
    <scope>NUCLEOTIDE SEQUENCE</scope>
    <source>
        <strain evidence="1">RGFK0800</strain>
    </source>
</reference>
<dbReference type="AlphaFoldDB" id="A0A0H5Q1L8"/>
<sequence>MAVSWQWNDVYASVVAESNNIYSMTCEYVAPEGSNIQRVITNGGVFFTYRDAGSLSGDPIWALVQSQFQLSTANGLRVYRTLRDKYNMITPYTQSTVVGLDYTRLAGAAEDLSLMDFDAQVRMAYLEYAPSVNASWTGSAFSNGSNQILPDQVVGSLTMSVLTSY</sequence>
<protein>
    <submittedName>
        <fullName evidence="1">Uncharacterized protein</fullName>
    </submittedName>
</protein>
<organism evidence="1">
    <name type="scientific">uncultured prokaryote</name>
    <dbReference type="NCBI Taxonomy" id="198431"/>
    <lineage>
        <taxon>unclassified sequences</taxon>
        <taxon>environmental samples</taxon>
    </lineage>
</organism>
<dbReference type="EMBL" id="LN853408">
    <property type="protein sequence ID" value="CRY95871.1"/>
    <property type="molecule type" value="Genomic_DNA"/>
</dbReference>